<feature type="domain" description="Plus3" evidence="6">
    <location>
        <begin position="318"/>
        <end position="451"/>
    </location>
</feature>
<feature type="region of interest" description="Disordered" evidence="5">
    <location>
        <begin position="649"/>
        <end position="669"/>
    </location>
</feature>
<sequence length="739" mass="83134">MTTSTQSSGASSPQQSQPQSGNGEALRSPPHKVFSLKLFADPTLSHAPTLPTFVLLVPPLSSSRSGANTDTEGSASDHEDLRDTSKWKEVEAWGKDLLGEGEERARLLAMSELQREEILAARKSKVGVLLPLHATIWGDRLLFGHLKDFGSNLLLHAQLDTLNEELKILKKLQERTGNVQGRKMSTTSDDRRTSKRQMVEKNKLQDSLEKMKKARDKKARASKEVDEPTSLRKRRTSYSSISDGERDVDRDRSRDRGRDRDRDYDRERERGVREWDRDVERDRERDRDRSRDRDRDRRTSRRESPARSPEPPKAPVEPITCANLDAIRVTRTELCKWAHRKTFTQTVKGCFLRLNMGTDKETRMSKYRIVQISDVKEYHRTYKLNGTPTNRAVLAKHAGSERVFTLEYASNDPFTEGEFNRWAGQMVEDKQDPITKEHIRKKLEDLKFERERSLTNVSRRCVYPASAAFPPPPPPAPAYFTYCGNGHIAPAEIDDLIESKNALLKISANPTREIIDLQSQLSAASNATAAADIRKEIDRIKSHVEMNRSSSDKLEAFNALNQRNRAANLTTGREAENLARLKEKQKGEFAGNSGEGSHVVHARCEFEGLGNRNPIDRLIGMFFSLRPIGANDLDPFARRKTQPKHVVNLAEDEKPSGTSNGSTSSTATPDPFVKAALSLAAIDDDLLADIDVGDLDDRRELAFIDHFPPVRQSCSSLTLAHRHPLLAGLALSLADRSTV</sequence>
<feature type="compositionally biased region" description="Low complexity" evidence="5">
    <location>
        <begin position="1"/>
        <end position="21"/>
    </location>
</feature>
<feature type="region of interest" description="Disordered" evidence="5">
    <location>
        <begin position="1"/>
        <end position="29"/>
    </location>
</feature>
<dbReference type="PANTHER" id="PTHR13115">
    <property type="entry name" value="RNA POLYMERASE-ASSOCIATED PROTEIN RTF1 HOMOLOG"/>
    <property type="match status" value="1"/>
</dbReference>
<reference evidence="8" key="1">
    <citation type="journal article" date="2018" name="Nat. Microbiol.">
        <title>Leveraging single-cell genomics to expand the fungal tree of life.</title>
        <authorList>
            <person name="Ahrendt S.R."/>
            <person name="Quandt C.A."/>
            <person name="Ciobanu D."/>
            <person name="Clum A."/>
            <person name="Salamov A."/>
            <person name="Andreopoulos B."/>
            <person name="Cheng J.F."/>
            <person name="Woyke T."/>
            <person name="Pelin A."/>
            <person name="Henrissat B."/>
            <person name="Reynolds N.K."/>
            <person name="Benny G.L."/>
            <person name="Smith M.E."/>
            <person name="James T.Y."/>
            <person name="Grigoriev I.V."/>
        </authorList>
    </citation>
    <scope>NUCLEOTIDE SEQUENCE [LARGE SCALE GENOMIC DNA]</scope>
</reference>
<keyword evidence="8" id="KW-1185">Reference proteome</keyword>
<protein>
    <recommendedName>
        <fullName evidence="6">Plus3 domain-containing protein</fullName>
    </recommendedName>
</protein>
<evidence type="ECO:0000256" key="3">
    <source>
        <dbReference type="ARBA" id="ARBA00023163"/>
    </source>
</evidence>
<proteinExistence type="predicted"/>
<dbReference type="InterPro" id="IPR004343">
    <property type="entry name" value="Plus-3_dom"/>
</dbReference>
<dbReference type="Gene3D" id="3.90.70.200">
    <property type="entry name" value="Plus-3 domain"/>
    <property type="match status" value="1"/>
</dbReference>
<feature type="compositionally biased region" description="Basic and acidic residues" evidence="5">
    <location>
        <begin position="75"/>
        <end position="84"/>
    </location>
</feature>
<name>A0A4P9WLY1_9FUNG</name>
<evidence type="ECO:0000256" key="4">
    <source>
        <dbReference type="ARBA" id="ARBA00023242"/>
    </source>
</evidence>
<feature type="compositionally biased region" description="Basic and acidic residues" evidence="5">
    <location>
        <begin position="243"/>
        <end position="305"/>
    </location>
</feature>
<organism evidence="7 8">
    <name type="scientific">Blyttiomyces helicus</name>
    <dbReference type="NCBI Taxonomy" id="388810"/>
    <lineage>
        <taxon>Eukaryota</taxon>
        <taxon>Fungi</taxon>
        <taxon>Fungi incertae sedis</taxon>
        <taxon>Chytridiomycota</taxon>
        <taxon>Chytridiomycota incertae sedis</taxon>
        <taxon>Chytridiomycetes</taxon>
        <taxon>Chytridiomycetes incertae sedis</taxon>
        <taxon>Blyttiomyces</taxon>
    </lineage>
</organism>
<keyword evidence="2" id="KW-0805">Transcription regulation</keyword>
<dbReference type="PANTHER" id="PTHR13115:SF8">
    <property type="entry name" value="RNA POLYMERASE-ASSOCIATED PROTEIN RTF1 HOMOLOG"/>
    <property type="match status" value="1"/>
</dbReference>
<keyword evidence="4" id="KW-0539">Nucleus</keyword>
<accession>A0A4P9WLY1</accession>
<dbReference type="OrthoDB" id="166375at2759"/>
<dbReference type="GO" id="GO:0003677">
    <property type="term" value="F:DNA binding"/>
    <property type="evidence" value="ECO:0007669"/>
    <property type="project" value="InterPro"/>
</dbReference>
<dbReference type="PROSITE" id="PS51360">
    <property type="entry name" value="PLUS3"/>
    <property type="match status" value="1"/>
</dbReference>
<evidence type="ECO:0000313" key="7">
    <source>
        <dbReference type="EMBL" id="RKO93904.1"/>
    </source>
</evidence>
<feature type="region of interest" description="Disordered" evidence="5">
    <location>
        <begin position="177"/>
        <end position="319"/>
    </location>
</feature>
<feature type="compositionally biased region" description="Polar residues" evidence="5">
    <location>
        <begin position="177"/>
        <end position="187"/>
    </location>
</feature>
<dbReference type="Pfam" id="PF03126">
    <property type="entry name" value="Plus-3"/>
    <property type="match status" value="1"/>
</dbReference>
<comment type="subcellular location">
    <subcellularLocation>
        <location evidence="1">Nucleus</location>
    </subcellularLocation>
</comment>
<feature type="compositionally biased region" description="Basic and acidic residues" evidence="5">
    <location>
        <begin position="219"/>
        <end position="230"/>
    </location>
</feature>
<dbReference type="AlphaFoldDB" id="A0A4P9WLY1"/>
<evidence type="ECO:0000313" key="8">
    <source>
        <dbReference type="Proteomes" id="UP000269721"/>
    </source>
</evidence>
<keyword evidence="3" id="KW-0804">Transcription</keyword>
<dbReference type="GO" id="GO:1990269">
    <property type="term" value="F:RNA polymerase II C-terminal domain phosphoserine binding"/>
    <property type="evidence" value="ECO:0007669"/>
    <property type="project" value="TreeGrafter"/>
</dbReference>
<gene>
    <name evidence="7" type="ORF">BDK51DRAFT_44261</name>
</gene>
<dbReference type="SUPFAM" id="SSF159042">
    <property type="entry name" value="Plus3-like"/>
    <property type="match status" value="1"/>
</dbReference>
<dbReference type="EMBL" id="KZ994077">
    <property type="protein sequence ID" value="RKO93904.1"/>
    <property type="molecule type" value="Genomic_DNA"/>
</dbReference>
<dbReference type="SMART" id="SM00719">
    <property type="entry name" value="Plus3"/>
    <property type="match status" value="1"/>
</dbReference>
<feature type="compositionally biased region" description="Basic and acidic residues" evidence="5">
    <location>
        <begin position="188"/>
        <end position="211"/>
    </location>
</feature>
<dbReference type="GO" id="GO:0016593">
    <property type="term" value="C:Cdc73/Paf1 complex"/>
    <property type="evidence" value="ECO:0007669"/>
    <property type="project" value="TreeGrafter"/>
</dbReference>
<evidence type="ECO:0000259" key="6">
    <source>
        <dbReference type="PROSITE" id="PS51360"/>
    </source>
</evidence>
<feature type="region of interest" description="Disordered" evidence="5">
    <location>
        <begin position="61"/>
        <end position="84"/>
    </location>
</feature>
<evidence type="ECO:0000256" key="2">
    <source>
        <dbReference type="ARBA" id="ARBA00023015"/>
    </source>
</evidence>
<feature type="compositionally biased region" description="Low complexity" evidence="5">
    <location>
        <begin position="656"/>
        <end position="668"/>
    </location>
</feature>
<dbReference type="Proteomes" id="UP000269721">
    <property type="component" value="Unassembled WGS sequence"/>
</dbReference>
<evidence type="ECO:0000256" key="5">
    <source>
        <dbReference type="SAM" id="MobiDB-lite"/>
    </source>
</evidence>
<dbReference type="InterPro" id="IPR036128">
    <property type="entry name" value="Plus3-like_sf"/>
</dbReference>
<evidence type="ECO:0000256" key="1">
    <source>
        <dbReference type="ARBA" id="ARBA00004123"/>
    </source>
</evidence>